<evidence type="ECO:0000313" key="2">
    <source>
        <dbReference type="EMBL" id="GEY31307.1"/>
    </source>
</evidence>
<reference evidence="2" key="1">
    <citation type="journal article" date="2019" name="Sci. Rep.">
        <title>Draft genome of Tanacetum cinerariifolium, the natural source of mosquito coil.</title>
        <authorList>
            <person name="Yamashiro T."/>
            <person name="Shiraishi A."/>
            <person name="Satake H."/>
            <person name="Nakayama K."/>
        </authorList>
    </citation>
    <scope>NUCLEOTIDE SEQUENCE</scope>
</reference>
<proteinExistence type="predicted"/>
<name>A0A699HK20_TANCI</name>
<evidence type="ECO:0000256" key="1">
    <source>
        <dbReference type="SAM" id="MobiDB-lite"/>
    </source>
</evidence>
<dbReference type="AlphaFoldDB" id="A0A699HK20"/>
<gene>
    <name evidence="2" type="ORF">Tci_403281</name>
</gene>
<accession>A0A699HK20</accession>
<organism evidence="2">
    <name type="scientific">Tanacetum cinerariifolium</name>
    <name type="common">Dalmatian daisy</name>
    <name type="synonym">Chrysanthemum cinerariifolium</name>
    <dbReference type="NCBI Taxonomy" id="118510"/>
    <lineage>
        <taxon>Eukaryota</taxon>
        <taxon>Viridiplantae</taxon>
        <taxon>Streptophyta</taxon>
        <taxon>Embryophyta</taxon>
        <taxon>Tracheophyta</taxon>
        <taxon>Spermatophyta</taxon>
        <taxon>Magnoliopsida</taxon>
        <taxon>eudicotyledons</taxon>
        <taxon>Gunneridae</taxon>
        <taxon>Pentapetalae</taxon>
        <taxon>asterids</taxon>
        <taxon>campanulids</taxon>
        <taxon>Asterales</taxon>
        <taxon>Asteraceae</taxon>
        <taxon>Asteroideae</taxon>
        <taxon>Anthemideae</taxon>
        <taxon>Anthemidinae</taxon>
        <taxon>Tanacetum</taxon>
    </lineage>
</organism>
<feature type="region of interest" description="Disordered" evidence="1">
    <location>
        <begin position="22"/>
        <end position="42"/>
    </location>
</feature>
<sequence length="78" mass="8413">MLKSCLPNTSALDCVKHRADTNKSVPLIPPNTEPPKGRQVRTSKIAVTTSAGVSYGQRARTCKLRRIPEPAAAIEANE</sequence>
<dbReference type="EMBL" id="BKCJ010168252">
    <property type="protein sequence ID" value="GEY31307.1"/>
    <property type="molecule type" value="Genomic_DNA"/>
</dbReference>
<protein>
    <submittedName>
        <fullName evidence="2">Uncharacterized protein</fullName>
    </submittedName>
</protein>
<comment type="caution">
    <text evidence="2">The sequence shown here is derived from an EMBL/GenBank/DDBJ whole genome shotgun (WGS) entry which is preliminary data.</text>
</comment>